<feature type="compositionally biased region" description="Gly residues" evidence="1">
    <location>
        <begin position="131"/>
        <end position="141"/>
    </location>
</feature>
<gene>
    <name evidence="2" type="ORF">CBR_g57095</name>
</gene>
<feature type="compositionally biased region" description="Basic residues" evidence="1">
    <location>
        <begin position="7"/>
        <end position="16"/>
    </location>
</feature>
<feature type="compositionally biased region" description="Gly residues" evidence="1">
    <location>
        <begin position="111"/>
        <end position="124"/>
    </location>
</feature>
<dbReference type="STRING" id="69332.A0A388K885"/>
<reference evidence="2 3" key="1">
    <citation type="journal article" date="2018" name="Cell">
        <title>The Chara Genome: Secondary Complexity and Implications for Plant Terrestrialization.</title>
        <authorList>
            <person name="Nishiyama T."/>
            <person name="Sakayama H."/>
            <person name="Vries J.D."/>
            <person name="Buschmann H."/>
            <person name="Saint-Marcoux D."/>
            <person name="Ullrich K.K."/>
            <person name="Haas F.B."/>
            <person name="Vanderstraeten L."/>
            <person name="Becker D."/>
            <person name="Lang D."/>
            <person name="Vosolsobe S."/>
            <person name="Rombauts S."/>
            <person name="Wilhelmsson P.K.I."/>
            <person name="Janitza P."/>
            <person name="Kern R."/>
            <person name="Heyl A."/>
            <person name="Rumpler F."/>
            <person name="Villalobos L.I.A.C."/>
            <person name="Clay J.M."/>
            <person name="Skokan R."/>
            <person name="Toyoda A."/>
            <person name="Suzuki Y."/>
            <person name="Kagoshima H."/>
            <person name="Schijlen E."/>
            <person name="Tajeshwar N."/>
            <person name="Catarino B."/>
            <person name="Hetherington A.J."/>
            <person name="Saltykova A."/>
            <person name="Bonnot C."/>
            <person name="Breuninger H."/>
            <person name="Symeonidi A."/>
            <person name="Radhakrishnan G.V."/>
            <person name="Van Nieuwerburgh F."/>
            <person name="Deforce D."/>
            <person name="Chang C."/>
            <person name="Karol K.G."/>
            <person name="Hedrich R."/>
            <person name="Ulvskov P."/>
            <person name="Glockner G."/>
            <person name="Delwiche C.F."/>
            <person name="Petrasek J."/>
            <person name="Van de Peer Y."/>
            <person name="Friml J."/>
            <person name="Beilby M."/>
            <person name="Dolan L."/>
            <person name="Kohara Y."/>
            <person name="Sugano S."/>
            <person name="Fujiyama A."/>
            <person name="Delaux P.-M."/>
            <person name="Quint M."/>
            <person name="TheiBen G."/>
            <person name="Hagemann M."/>
            <person name="Harholt J."/>
            <person name="Dunand C."/>
            <person name="Zachgo S."/>
            <person name="Langdale J."/>
            <person name="Maumus F."/>
            <person name="Straeten D.V.D."/>
            <person name="Gould S.B."/>
            <person name="Rensing S.A."/>
        </authorList>
    </citation>
    <scope>NUCLEOTIDE SEQUENCE [LARGE SCALE GENOMIC DNA]</scope>
    <source>
        <strain evidence="2 3">S276</strain>
    </source>
</reference>
<dbReference type="Proteomes" id="UP000265515">
    <property type="component" value="Unassembled WGS sequence"/>
</dbReference>
<dbReference type="EMBL" id="BFEA01000070">
    <property type="protein sequence ID" value="GBG66216.1"/>
    <property type="molecule type" value="Genomic_DNA"/>
</dbReference>
<comment type="caution">
    <text evidence="2">The sequence shown here is derived from an EMBL/GenBank/DDBJ whole genome shotgun (WGS) entry which is preliminary data.</text>
</comment>
<evidence type="ECO:0000256" key="1">
    <source>
        <dbReference type="SAM" id="MobiDB-lite"/>
    </source>
</evidence>
<feature type="compositionally biased region" description="Basic and acidic residues" evidence="1">
    <location>
        <begin position="96"/>
        <end position="110"/>
    </location>
</feature>
<evidence type="ECO:0000313" key="3">
    <source>
        <dbReference type="Proteomes" id="UP000265515"/>
    </source>
</evidence>
<feature type="compositionally biased region" description="Gly residues" evidence="1">
    <location>
        <begin position="77"/>
        <end position="95"/>
    </location>
</feature>
<feature type="compositionally biased region" description="Polar residues" evidence="1">
    <location>
        <begin position="43"/>
        <end position="52"/>
    </location>
</feature>
<dbReference type="Gramene" id="GBG66216">
    <property type="protein sequence ID" value="GBG66216"/>
    <property type="gene ID" value="CBR_g57095"/>
</dbReference>
<evidence type="ECO:0000313" key="2">
    <source>
        <dbReference type="EMBL" id="GBG66216.1"/>
    </source>
</evidence>
<organism evidence="2 3">
    <name type="scientific">Chara braunii</name>
    <name type="common">Braun's stonewort</name>
    <dbReference type="NCBI Taxonomy" id="69332"/>
    <lineage>
        <taxon>Eukaryota</taxon>
        <taxon>Viridiplantae</taxon>
        <taxon>Streptophyta</taxon>
        <taxon>Charophyceae</taxon>
        <taxon>Charales</taxon>
        <taxon>Characeae</taxon>
        <taxon>Chara</taxon>
    </lineage>
</organism>
<feature type="region of interest" description="Disordered" evidence="1">
    <location>
        <begin position="1"/>
        <end position="163"/>
    </location>
</feature>
<proteinExistence type="predicted"/>
<feature type="compositionally biased region" description="Basic residues" evidence="1">
    <location>
        <begin position="29"/>
        <end position="40"/>
    </location>
</feature>
<keyword evidence="3" id="KW-1185">Reference proteome</keyword>
<dbReference type="AlphaFoldDB" id="A0A388K885"/>
<name>A0A388K885_CHABU</name>
<accession>A0A388K885</accession>
<sequence>MNMSTPQRRRGRRSRRGGGVGEEEEQARKRSRRGGGRRSTTRPSLSMNMSTPQRRRGRSRRGGGGGEEEQVRKSSRRGGGAGEEGGGRQGGGGSERGVREGGRQLGEGKGRGGGVVGRGRGRQLGGRLEGKGGGGGGGGRAGGKDQGRRGRGGGMQRFNATSQHHIGTEVGVPYVEMASKVACSSGVSTPKVVGRAVTFQEKYWAIDWHLGMVPCCGPVMFLRDESGGYYSCVGIKTYSFDKNMPDEEYMKVHLTTCFDIDGHEVPGNYKLVSLHIEKFQGYGIRAASMPPFDKSTKKDASQMVMLRPFEFLKRVNCHKVSNRIVTIDNKPQLSTPFVSFDCVNSLRVTSCRQWANPFCGLPSL</sequence>
<protein>
    <submittedName>
        <fullName evidence="2">Uncharacterized protein</fullName>
    </submittedName>
</protein>